<dbReference type="PROSITE" id="PS51319">
    <property type="entry name" value="TFIIS_N"/>
    <property type="match status" value="1"/>
</dbReference>
<dbReference type="EMBL" id="GGEC01043758">
    <property type="protein sequence ID" value="MBX24242.1"/>
    <property type="molecule type" value="Transcribed_RNA"/>
</dbReference>
<feature type="compositionally biased region" description="Low complexity" evidence="2">
    <location>
        <begin position="763"/>
        <end position="772"/>
    </location>
</feature>
<dbReference type="GO" id="GO:0005634">
    <property type="term" value="C:nucleus"/>
    <property type="evidence" value="ECO:0007669"/>
    <property type="project" value="UniProtKB-SubCell"/>
</dbReference>
<sequence>MTLEDFFTLTEMTDGLAVSSRVCEMVAVMQKEKDCVVKNIGDAARQWAAVASTIAATENKECLDLFIQLDGLWFFDRWLKDAQKFNNDTNDGFIEESITALLRALEKLQIDKERSMSSGIWITVNNLLNHNCSQIQDKAKALFHGWKEGMFSDKICESVQGIGEFHDGVLSCKSGRTECAVDFHPAKGSSDGDNNAAEPTSDDSLLSRGSIQPEKAEDVPAQPLINKIPSNTILDNKDAEDRLPGPSVTSVTSISIQESASLKETLSSSEGNSSTDIQKFSVSMQQNAEHVPDSQRQLSSIQGKLVASAKVEPGAISASGDATIAQENAEPTLQNNADVKEGDFCLIPSVICDGEISTTSAPKVGTDDVEATHHFTMQLPKSTTKDGLCFLDGLQDLSGTESRSEKPNELGSPLSQMKALGIADNGMEDSDDDKGLCSDGDEELRNGSDFSRPVTDRQIPILIDVKKSDIELEYGIIDALEVARQVAQEVEREVVDYREPSCSSSSGKIMKHGVRQAGSSDSVSEKPELHSAFPTDEMVSRQSQHAEANAVGEGCSINSDNLDAPAENGVQELESSQVTELAKEQDVNAEKCLCDFDLNQEVTSDDVEHPAHSTLTPVSVVSASRPAAASGSPAAPLQFEGTLGWKGSAATSAFHPASPHKTSDSDKTLETGSSKTSKQSQDCLDIDLNVAGGGDEKVIGIILDRQNPVSSGLQSGESSLELGPRRSDRPSLDLNRVSDDDDAPPSDLRMEGRLYNPQNGHRSPSPASSSSAMQPPMRNIDLNDRPLIANELSDLGLYHGNFSQIPSSHGGSRPAGPVISIMGKRVEVGHRVDAGRKDWIPQMLSSPNSKLPEPAIDANVMRMGNVFGMVPSASYTNSPAFGYNGFASAPHMSITSAMYGPGSSIPYLVDSRGAPVVPQIMGSASAISPYPQPPFALNTTVAPLGLGGVGSSRPNFDLNTGFSIDGGSMGGSRQLFMPSQGRSLETNSQHSSSTMVGGKRKEPDVGWEPYWLQNKHPQGPWR</sequence>
<evidence type="ECO:0000256" key="2">
    <source>
        <dbReference type="SAM" id="MobiDB-lite"/>
    </source>
</evidence>
<proteinExistence type="predicted"/>
<accession>A0A2P2M1Y7</accession>
<dbReference type="AlphaFoldDB" id="A0A2P2M1Y7"/>
<evidence type="ECO:0000256" key="1">
    <source>
        <dbReference type="PROSITE-ProRule" id="PRU00649"/>
    </source>
</evidence>
<evidence type="ECO:0000313" key="4">
    <source>
        <dbReference type="EMBL" id="MBX24242.1"/>
    </source>
</evidence>
<reference evidence="4" key="1">
    <citation type="submission" date="2018-02" db="EMBL/GenBank/DDBJ databases">
        <title>Rhizophora mucronata_Transcriptome.</title>
        <authorList>
            <person name="Meera S.P."/>
            <person name="Sreeshan A."/>
            <person name="Augustine A."/>
        </authorList>
    </citation>
    <scope>NUCLEOTIDE SEQUENCE</scope>
    <source>
        <tissue evidence="4">Leaf</tissue>
    </source>
</reference>
<feature type="compositionally biased region" description="Polar residues" evidence="2">
    <location>
        <begin position="980"/>
        <end position="995"/>
    </location>
</feature>
<dbReference type="PANTHER" id="PTHR47292">
    <property type="entry name" value="TRANSCRIPTION ELONGATION FACTOR (TFIIS) FAMILY PROTEIN-RELATED"/>
    <property type="match status" value="1"/>
</dbReference>
<feature type="region of interest" description="Disordered" evidence="2">
    <location>
        <begin position="708"/>
        <end position="781"/>
    </location>
</feature>
<feature type="region of interest" description="Disordered" evidence="2">
    <location>
        <begin position="545"/>
        <end position="564"/>
    </location>
</feature>
<dbReference type="InterPro" id="IPR035441">
    <property type="entry name" value="TFIIS/LEDGF_dom_sf"/>
</dbReference>
<dbReference type="SUPFAM" id="SSF47676">
    <property type="entry name" value="Conserved domain common to transcription factors TFIIS, elongin A, CRSP70"/>
    <property type="match status" value="1"/>
</dbReference>
<feature type="region of interest" description="Disordered" evidence="2">
    <location>
        <begin position="498"/>
        <end position="527"/>
    </location>
</feature>
<dbReference type="PANTHER" id="PTHR47292:SF1">
    <property type="entry name" value="TRANSCRIPTION ELONGATION FACTOR (TFIIS) FAMILY PROTEIN"/>
    <property type="match status" value="1"/>
</dbReference>
<protein>
    <recommendedName>
        <fullName evidence="3">TFIIS N-terminal domain-containing protein</fullName>
    </recommendedName>
</protein>
<comment type="subcellular location">
    <subcellularLocation>
        <location evidence="1">Nucleus</location>
    </subcellularLocation>
</comment>
<feature type="region of interest" description="Disordered" evidence="2">
    <location>
        <begin position="969"/>
        <end position="1022"/>
    </location>
</feature>
<name>A0A2P2M1Y7_RHIMU</name>
<dbReference type="Gene3D" id="1.20.930.10">
    <property type="entry name" value="Conserved domain common to transcription factors TFIIS, elongin A, CRSP70"/>
    <property type="match status" value="1"/>
</dbReference>
<dbReference type="Pfam" id="PF08711">
    <property type="entry name" value="Med26"/>
    <property type="match status" value="1"/>
</dbReference>
<feature type="compositionally biased region" description="Polar residues" evidence="2">
    <location>
        <begin position="670"/>
        <end position="680"/>
    </location>
</feature>
<feature type="compositionally biased region" description="Low complexity" evidence="2">
    <location>
        <begin position="710"/>
        <end position="722"/>
    </location>
</feature>
<evidence type="ECO:0000259" key="3">
    <source>
        <dbReference type="PROSITE" id="PS51319"/>
    </source>
</evidence>
<dbReference type="InterPro" id="IPR017923">
    <property type="entry name" value="TFIIS_N"/>
</dbReference>
<feature type="region of interest" description="Disordered" evidence="2">
    <location>
        <begin position="650"/>
        <end position="680"/>
    </location>
</feature>
<feature type="domain" description="TFIIS N-terminal" evidence="3">
    <location>
        <begin position="77"/>
        <end position="153"/>
    </location>
</feature>
<keyword evidence="1" id="KW-0539">Nucleus</keyword>
<feature type="region of interest" description="Disordered" evidence="2">
    <location>
        <begin position="185"/>
        <end position="252"/>
    </location>
</feature>
<organism evidence="4">
    <name type="scientific">Rhizophora mucronata</name>
    <name type="common">Asiatic mangrove</name>
    <dbReference type="NCBI Taxonomy" id="61149"/>
    <lineage>
        <taxon>Eukaryota</taxon>
        <taxon>Viridiplantae</taxon>
        <taxon>Streptophyta</taxon>
        <taxon>Embryophyta</taxon>
        <taxon>Tracheophyta</taxon>
        <taxon>Spermatophyta</taxon>
        <taxon>Magnoliopsida</taxon>
        <taxon>eudicotyledons</taxon>
        <taxon>Gunneridae</taxon>
        <taxon>Pentapetalae</taxon>
        <taxon>rosids</taxon>
        <taxon>fabids</taxon>
        <taxon>Malpighiales</taxon>
        <taxon>Rhizophoraceae</taxon>
        <taxon>Rhizophora</taxon>
    </lineage>
</organism>